<dbReference type="OrthoDB" id="7569561at2"/>
<dbReference type="RefSeq" id="WP_106512633.1">
    <property type="nucleotide sequence ID" value="NZ_PXYI01000003.1"/>
</dbReference>
<accession>A0A2P7QRC2</accession>
<organism evidence="1 2">
    <name type="scientific">Allosphingosinicella deserti</name>
    <dbReference type="NCBI Taxonomy" id="2116704"/>
    <lineage>
        <taxon>Bacteria</taxon>
        <taxon>Pseudomonadati</taxon>
        <taxon>Pseudomonadota</taxon>
        <taxon>Alphaproteobacteria</taxon>
        <taxon>Sphingomonadales</taxon>
        <taxon>Sphingomonadaceae</taxon>
        <taxon>Allosphingosinicella</taxon>
    </lineage>
</organism>
<comment type="caution">
    <text evidence="1">The sequence shown here is derived from an EMBL/GenBank/DDBJ whole genome shotgun (WGS) entry which is preliminary data.</text>
</comment>
<gene>
    <name evidence="1" type="ORF">C7I55_09085</name>
</gene>
<reference evidence="1 2" key="1">
    <citation type="submission" date="2018-03" db="EMBL/GenBank/DDBJ databases">
        <title>The draft genome of Sphingosinicella sp. GL-C-18.</title>
        <authorList>
            <person name="Liu L."/>
            <person name="Li L."/>
            <person name="Liang L."/>
            <person name="Zhang X."/>
            <person name="Wang T."/>
        </authorList>
    </citation>
    <scope>NUCLEOTIDE SEQUENCE [LARGE SCALE GENOMIC DNA]</scope>
    <source>
        <strain evidence="1 2">GL-C-18</strain>
    </source>
</reference>
<evidence type="ECO:0000313" key="2">
    <source>
        <dbReference type="Proteomes" id="UP000241167"/>
    </source>
</evidence>
<evidence type="ECO:0000313" key="1">
    <source>
        <dbReference type="EMBL" id="PSJ40480.1"/>
    </source>
</evidence>
<protein>
    <submittedName>
        <fullName evidence="1">Uncharacterized protein</fullName>
    </submittedName>
</protein>
<sequence length="106" mass="11513">MIEAPPAAISLAPDIPQNFSIEAPRRAAAHQRIVPACPRAADNGSGEIVVCGRRDDRRYRLEAPSRAADARMEEINDSLSIKVGSARIGSFKDSSGQRRLGLNVRF</sequence>
<keyword evidence="2" id="KW-1185">Reference proteome</keyword>
<dbReference type="AlphaFoldDB" id="A0A2P7QRC2"/>
<name>A0A2P7QRC2_9SPHN</name>
<dbReference type="Proteomes" id="UP000241167">
    <property type="component" value="Unassembled WGS sequence"/>
</dbReference>
<proteinExistence type="predicted"/>
<dbReference type="EMBL" id="PXYI01000003">
    <property type="protein sequence ID" value="PSJ40480.1"/>
    <property type="molecule type" value="Genomic_DNA"/>
</dbReference>